<keyword evidence="3" id="KW-1185">Reference proteome</keyword>
<dbReference type="SMART" id="SM00089">
    <property type="entry name" value="PKD"/>
    <property type="match status" value="1"/>
</dbReference>
<dbReference type="InterPro" id="IPR023214">
    <property type="entry name" value="HAD_sf"/>
</dbReference>
<dbReference type="PROSITE" id="PS50093">
    <property type="entry name" value="PKD"/>
    <property type="match status" value="1"/>
</dbReference>
<dbReference type="Pfam" id="PF18911">
    <property type="entry name" value="PKD_4"/>
    <property type="match status" value="1"/>
</dbReference>
<sequence length="529" mass="55018">MLAEAVGRGQSGSVRTRVAVLTEIREAAMAGTRASRTGPGLLDQAPDEKAAVWRRRGRGPALRALVVLLLCCSSVPVGVGRAEAVSGVAADGFDRTVASGLGTADSGGAWTVARAPSDFSVSGGAAHLEVGRGLTRSAYLDAVSLGDVDAVATFSTTTTPTGSGVYESLVVRRRNGTDYNARLVLTRSGEVRLSVHRGETAIETVLLTRVTATAGSKVRVRLRAAGTNPTVLRARAWRAGVGEPSTWQVVADDATSALQGAGSVGVRSYLSGSATATPVVTDVDDLRATVIPDEPPQAIFTTASPPGLTVYFDGRQSRDAEGPIASWAWTFGDGTTASVPRVAHTYARPGPYEVTLTVRDGAGASRTARIPDVLAVATDEQWLADAARALDGAADYLDSRASVPGRAIVLDLENTALMFGAPLGRPVPAVLELARRAEQDGYQVLVAGNRSPDAGETLAELRTAGYTVAPDHLCFRDPKVTVEASKTACRAAWVAQGLTVVVNVGNRPEDLAGPNSGKTYLLPSYGYLD</sequence>
<dbReference type="InterPro" id="IPR000601">
    <property type="entry name" value="PKD_dom"/>
</dbReference>
<dbReference type="InterPro" id="IPR005519">
    <property type="entry name" value="Acid_phosphat_B-like"/>
</dbReference>
<organism evidence="2 3">
    <name type="scientific">Microlunatus spumicola</name>
    <dbReference type="NCBI Taxonomy" id="81499"/>
    <lineage>
        <taxon>Bacteria</taxon>
        <taxon>Bacillati</taxon>
        <taxon>Actinomycetota</taxon>
        <taxon>Actinomycetes</taxon>
        <taxon>Propionibacteriales</taxon>
        <taxon>Propionibacteriaceae</taxon>
        <taxon>Microlunatus</taxon>
    </lineage>
</organism>
<proteinExistence type="predicted"/>
<dbReference type="InterPro" id="IPR022409">
    <property type="entry name" value="PKD/Chitinase_dom"/>
</dbReference>
<dbReference type="Gene3D" id="3.40.50.1000">
    <property type="entry name" value="HAD superfamily/HAD-like"/>
    <property type="match status" value="1"/>
</dbReference>
<dbReference type="Pfam" id="PF03767">
    <property type="entry name" value="Acid_phosphat_B"/>
    <property type="match status" value="1"/>
</dbReference>
<evidence type="ECO:0000259" key="1">
    <source>
        <dbReference type="PROSITE" id="PS50093"/>
    </source>
</evidence>
<accession>A0ABP6WGZ8</accession>
<reference evidence="3" key="1">
    <citation type="journal article" date="2019" name="Int. J. Syst. Evol. Microbiol.">
        <title>The Global Catalogue of Microorganisms (GCM) 10K type strain sequencing project: providing services to taxonomists for standard genome sequencing and annotation.</title>
        <authorList>
            <consortium name="The Broad Institute Genomics Platform"/>
            <consortium name="The Broad Institute Genome Sequencing Center for Infectious Disease"/>
            <person name="Wu L."/>
            <person name="Ma J."/>
        </authorList>
    </citation>
    <scope>NUCLEOTIDE SEQUENCE [LARGE SCALE GENOMIC DNA]</scope>
    <source>
        <strain evidence="3">JCM 16540</strain>
    </source>
</reference>
<dbReference type="EMBL" id="BAAAYR010000001">
    <property type="protein sequence ID" value="GAA3550622.1"/>
    <property type="molecule type" value="Genomic_DNA"/>
</dbReference>
<comment type="caution">
    <text evidence="2">The sequence shown here is derived from an EMBL/GenBank/DDBJ whole genome shotgun (WGS) entry which is preliminary data.</text>
</comment>
<dbReference type="InterPro" id="IPR013783">
    <property type="entry name" value="Ig-like_fold"/>
</dbReference>
<dbReference type="Gene3D" id="2.60.40.10">
    <property type="entry name" value="Immunoglobulins"/>
    <property type="match status" value="1"/>
</dbReference>
<dbReference type="InterPro" id="IPR035986">
    <property type="entry name" value="PKD_dom_sf"/>
</dbReference>
<protein>
    <recommendedName>
        <fullName evidence="1">PKD domain-containing protein</fullName>
    </recommendedName>
</protein>
<evidence type="ECO:0000313" key="3">
    <source>
        <dbReference type="Proteomes" id="UP001500767"/>
    </source>
</evidence>
<name>A0ABP6WGZ8_9ACTN</name>
<gene>
    <name evidence="2" type="ORF">GCM10022197_01870</name>
</gene>
<dbReference type="CDD" id="cd00146">
    <property type="entry name" value="PKD"/>
    <property type="match status" value="1"/>
</dbReference>
<dbReference type="Proteomes" id="UP001500767">
    <property type="component" value="Unassembled WGS sequence"/>
</dbReference>
<evidence type="ECO:0000313" key="2">
    <source>
        <dbReference type="EMBL" id="GAA3550622.1"/>
    </source>
</evidence>
<feature type="domain" description="PKD" evidence="1">
    <location>
        <begin position="307"/>
        <end position="368"/>
    </location>
</feature>
<dbReference type="SUPFAM" id="SSF49299">
    <property type="entry name" value="PKD domain"/>
    <property type="match status" value="1"/>
</dbReference>